<dbReference type="Gene3D" id="3.40.50.300">
    <property type="entry name" value="P-loop containing nucleotide triphosphate hydrolases"/>
    <property type="match status" value="1"/>
</dbReference>
<protein>
    <submittedName>
        <fullName evidence="3">Uncharacterized protein isoform X2</fullName>
    </submittedName>
</protein>
<accession>A0ABM4V1C0</accession>
<dbReference type="InterPro" id="IPR027417">
    <property type="entry name" value="P-loop_NTPase"/>
</dbReference>
<feature type="region of interest" description="Disordered" evidence="1">
    <location>
        <begin position="35"/>
        <end position="71"/>
    </location>
</feature>
<name>A0ABM4V1C0_COFAR</name>
<keyword evidence="2" id="KW-1185">Reference proteome</keyword>
<evidence type="ECO:0000256" key="1">
    <source>
        <dbReference type="SAM" id="MobiDB-lite"/>
    </source>
</evidence>
<evidence type="ECO:0000313" key="3">
    <source>
        <dbReference type="RefSeq" id="XP_071913325.1"/>
    </source>
</evidence>
<dbReference type="SUPFAM" id="SSF52540">
    <property type="entry name" value="P-loop containing nucleoside triphosphate hydrolases"/>
    <property type="match status" value="1"/>
</dbReference>
<feature type="compositionally biased region" description="Low complexity" evidence="1">
    <location>
        <begin position="35"/>
        <end position="51"/>
    </location>
</feature>
<sequence length="238" mass="26566">MLYKPTKTLKTHHLAQAQVTYDAVAALKQKAAGQKARQNCGDSSSSPVSISGQRKMDSTETPLSTSPSHSNFSQQRHFYLAVDRLQFKMETLVDLLGMAGRQPCLRMVVCCSTRDELDAVCSAVSRLSYISIATLYSDQAEAERPRILEKFRQTAINWNNCTADGEEKKDDKEERNKSHMIIVTDACLPLLGMGESPISSRVLINYELPTKKMGLSLIWWLVVKLQLSKALKRAVVLS</sequence>
<dbReference type="Proteomes" id="UP001652660">
    <property type="component" value="Chromosome 7c"/>
</dbReference>
<evidence type="ECO:0000313" key="2">
    <source>
        <dbReference type="Proteomes" id="UP001652660"/>
    </source>
</evidence>
<dbReference type="GeneID" id="113698689"/>
<reference evidence="3" key="1">
    <citation type="submission" date="2025-08" db="UniProtKB">
        <authorList>
            <consortium name="RefSeq"/>
        </authorList>
    </citation>
    <scope>IDENTIFICATION</scope>
    <source>
        <tissue evidence="3">Leaves</tissue>
    </source>
</reference>
<gene>
    <name evidence="3" type="primary">LOC113698689</name>
</gene>
<dbReference type="RefSeq" id="XP_071913325.1">
    <property type="nucleotide sequence ID" value="XM_072057224.1"/>
</dbReference>
<organism evidence="2 3">
    <name type="scientific">Coffea arabica</name>
    <name type="common">Arabian coffee</name>
    <dbReference type="NCBI Taxonomy" id="13443"/>
    <lineage>
        <taxon>Eukaryota</taxon>
        <taxon>Viridiplantae</taxon>
        <taxon>Streptophyta</taxon>
        <taxon>Embryophyta</taxon>
        <taxon>Tracheophyta</taxon>
        <taxon>Spermatophyta</taxon>
        <taxon>Magnoliopsida</taxon>
        <taxon>eudicotyledons</taxon>
        <taxon>Gunneridae</taxon>
        <taxon>Pentapetalae</taxon>
        <taxon>asterids</taxon>
        <taxon>lamiids</taxon>
        <taxon>Gentianales</taxon>
        <taxon>Rubiaceae</taxon>
        <taxon>Ixoroideae</taxon>
        <taxon>Gardenieae complex</taxon>
        <taxon>Bertiereae - Coffeeae clade</taxon>
        <taxon>Coffeeae</taxon>
        <taxon>Coffea</taxon>
    </lineage>
</organism>
<proteinExistence type="predicted"/>
<feature type="compositionally biased region" description="Polar residues" evidence="1">
    <location>
        <begin position="59"/>
        <end position="71"/>
    </location>
</feature>